<dbReference type="HAMAP" id="MF_00048">
    <property type="entry name" value="UPF0102"/>
    <property type="match status" value="1"/>
</dbReference>
<evidence type="ECO:0000313" key="3">
    <source>
        <dbReference type="EMBL" id="MFC4666799.1"/>
    </source>
</evidence>
<evidence type="ECO:0000256" key="2">
    <source>
        <dbReference type="HAMAP-Rule" id="MF_00048"/>
    </source>
</evidence>
<dbReference type="PANTHER" id="PTHR34039:SF1">
    <property type="entry name" value="UPF0102 PROTEIN YRAN"/>
    <property type="match status" value="1"/>
</dbReference>
<comment type="caution">
    <text evidence="3">The sequence shown here is derived from an EMBL/GenBank/DDBJ whole genome shotgun (WGS) entry which is preliminary data.</text>
</comment>
<dbReference type="InterPro" id="IPR011856">
    <property type="entry name" value="tRNA_endonuc-like_dom_sf"/>
</dbReference>
<comment type="similarity">
    <text evidence="1 2">Belongs to the UPF0102 family.</text>
</comment>
<protein>
    <recommendedName>
        <fullName evidence="2">UPF0102 protein ACFO3G_09365</fullName>
    </recommendedName>
</protein>
<gene>
    <name evidence="3" type="ORF">ACFO3G_09365</name>
</gene>
<reference evidence="4" key="1">
    <citation type="journal article" date="2019" name="Int. J. Syst. Evol. Microbiol.">
        <title>The Global Catalogue of Microorganisms (GCM) 10K type strain sequencing project: providing services to taxonomists for standard genome sequencing and annotation.</title>
        <authorList>
            <consortium name="The Broad Institute Genomics Platform"/>
            <consortium name="The Broad Institute Genome Sequencing Center for Infectious Disease"/>
            <person name="Wu L."/>
            <person name="Ma J."/>
        </authorList>
    </citation>
    <scope>NUCLEOTIDE SEQUENCE [LARGE SCALE GENOMIC DNA]</scope>
    <source>
        <strain evidence="4">CGMCC 4.7357</strain>
    </source>
</reference>
<organism evidence="3 4">
    <name type="scientific">Falsiporphyromonas endometrii</name>
    <dbReference type="NCBI Taxonomy" id="1387297"/>
    <lineage>
        <taxon>Bacteria</taxon>
        <taxon>Pseudomonadati</taxon>
        <taxon>Bacteroidota</taxon>
        <taxon>Bacteroidia</taxon>
        <taxon>Bacteroidales</taxon>
        <taxon>Porphyromonadaceae</taxon>
        <taxon>Falsiporphyromonas</taxon>
    </lineage>
</organism>
<name>A0ABV9K9T3_9PORP</name>
<dbReference type="RefSeq" id="WP_380080221.1">
    <property type="nucleotide sequence ID" value="NZ_JBHSGO010000216.1"/>
</dbReference>
<accession>A0ABV9K9T3</accession>
<proteinExistence type="inferred from homology"/>
<dbReference type="PANTHER" id="PTHR34039">
    <property type="entry name" value="UPF0102 PROTEIN YRAN"/>
    <property type="match status" value="1"/>
</dbReference>
<evidence type="ECO:0000313" key="4">
    <source>
        <dbReference type="Proteomes" id="UP001596020"/>
    </source>
</evidence>
<evidence type="ECO:0000256" key="1">
    <source>
        <dbReference type="ARBA" id="ARBA00006738"/>
    </source>
</evidence>
<dbReference type="CDD" id="cd20736">
    <property type="entry name" value="PoNe_Nuclease"/>
    <property type="match status" value="1"/>
</dbReference>
<dbReference type="Gene3D" id="3.40.1350.10">
    <property type="match status" value="1"/>
</dbReference>
<dbReference type="Proteomes" id="UP001596020">
    <property type="component" value="Unassembled WGS sequence"/>
</dbReference>
<dbReference type="Pfam" id="PF02021">
    <property type="entry name" value="UPF0102"/>
    <property type="match status" value="1"/>
</dbReference>
<dbReference type="EMBL" id="JBHSGO010000216">
    <property type="protein sequence ID" value="MFC4666799.1"/>
    <property type="molecule type" value="Genomic_DNA"/>
</dbReference>
<dbReference type="InterPro" id="IPR003509">
    <property type="entry name" value="UPF0102_YraN-like"/>
</dbReference>
<dbReference type="SUPFAM" id="SSF52980">
    <property type="entry name" value="Restriction endonuclease-like"/>
    <property type="match status" value="1"/>
</dbReference>
<dbReference type="InterPro" id="IPR011335">
    <property type="entry name" value="Restrct_endonuc-II-like"/>
</dbReference>
<sequence>MALHNRLGIEGEELACRMLQEKGYVILERNWVYRNKEIDIICQDHRMLVFVEVKTRTANTPFSTYMAVDEQKIWNIVYAANAYIKLRKLRMKVRYDVVAAVFDQGEWSLKHMKSAFCPPIMKDTFRRNRPYNRGGFRIKNQSKKRKL</sequence>
<keyword evidence="4" id="KW-1185">Reference proteome</keyword>